<name>A0A517NBB1_9BACT</name>
<evidence type="ECO:0000313" key="2">
    <source>
        <dbReference type="EMBL" id="QDT04410.1"/>
    </source>
</evidence>
<dbReference type="AlphaFoldDB" id="A0A517NBB1"/>
<proteinExistence type="predicted"/>
<keyword evidence="1" id="KW-1133">Transmembrane helix</keyword>
<evidence type="ECO:0000313" key="3">
    <source>
        <dbReference type="Proteomes" id="UP000318538"/>
    </source>
</evidence>
<dbReference type="InterPro" id="IPR036691">
    <property type="entry name" value="Endo/exonu/phosph_ase_sf"/>
</dbReference>
<dbReference type="KEGG" id="rlc:K227x_28010"/>
<dbReference type="PANTHER" id="PTHR11371">
    <property type="entry name" value="DEOXYRIBONUCLEASE"/>
    <property type="match status" value="1"/>
</dbReference>
<keyword evidence="3" id="KW-1185">Reference proteome</keyword>
<dbReference type="EMBL" id="CP036525">
    <property type="protein sequence ID" value="QDT04410.1"/>
    <property type="molecule type" value="Genomic_DNA"/>
</dbReference>
<evidence type="ECO:0008006" key="4">
    <source>
        <dbReference type="Google" id="ProtNLM"/>
    </source>
</evidence>
<keyword evidence="1" id="KW-0812">Transmembrane</keyword>
<dbReference type="Gene3D" id="3.60.10.10">
    <property type="entry name" value="Endonuclease/exonuclease/phosphatase"/>
    <property type="match status" value="1"/>
</dbReference>
<protein>
    <recommendedName>
        <fullName evidence="4">Endonuclease/Exonuclease/phosphatase family protein</fullName>
    </recommendedName>
</protein>
<reference evidence="2 3" key="1">
    <citation type="submission" date="2019-02" db="EMBL/GenBank/DDBJ databases">
        <title>Deep-cultivation of Planctomycetes and their phenomic and genomic characterization uncovers novel biology.</title>
        <authorList>
            <person name="Wiegand S."/>
            <person name="Jogler M."/>
            <person name="Boedeker C."/>
            <person name="Pinto D."/>
            <person name="Vollmers J."/>
            <person name="Rivas-Marin E."/>
            <person name="Kohn T."/>
            <person name="Peeters S.H."/>
            <person name="Heuer A."/>
            <person name="Rast P."/>
            <person name="Oberbeckmann S."/>
            <person name="Bunk B."/>
            <person name="Jeske O."/>
            <person name="Meyerdierks A."/>
            <person name="Storesund J.E."/>
            <person name="Kallscheuer N."/>
            <person name="Luecker S."/>
            <person name="Lage O.M."/>
            <person name="Pohl T."/>
            <person name="Merkel B.J."/>
            <person name="Hornburger P."/>
            <person name="Mueller R.-W."/>
            <person name="Bruemmer F."/>
            <person name="Labrenz M."/>
            <person name="Spormann A.M."/>
            <person name="Op den Camp H."/>
            <person name="Overmann J."/>
            <person name="Amann R."/>
            <person name="Jetten M.S.M."/>
            <person name="Mascher T."/>
            <person name="Medema M.H."/>
            <person name="Devos D.P."/>
            <person name="Kaster A.-K."/>
            <person name="Ovreas L."/>
            <person name="Rohde M."/>
            <person name="Galperin M.Y."/>
            <person name="Jogler C."/>
        </authorList>
    </citation>
    <scope>NUCLEOTIDE SEQUENCE [LARGE SCALE GENOMIC DNA]</scope>
    <source>
        <strain evidence="2 3">K22_7</strain>
    </source>
</reference>
<gene>
    <name evidence="2" type="ORF">K227x_28010</name>
</gene>
<sequence length="358" mass="38513">MKFFRRLLGRRRRTPRSRNTSVTVDIPLLRWVGPVVTVVAMFIILGMVVGGQINLAALDDYGDGEDGSSQLAGLTPVRLDSGGPKSNEAIRIATLHVDRLGDGDGVSAESVTALVSMVSRFDIVALQGIQGSGAASIRSLVDVIRVSGGRYTASISEPIGRGNNLQSYALIWDESRMRIVPGAVGIVDDSRDRMMFEPMYASFETRVGFADGRRPFRFTLINAWAIDQSQGGPSDETSVLVDVFTSVRNYGYELAGEEDCILLGDLGATSDRLGALGQIPGVVSVVADGRNSQHILLDPNYTAEFTRQAGVLSASDLPEVSADALRSVSSQMPVWAELSVWEVPTMETGASSRTEVIR</sequence>
<dbReference type="PANTHER" id="PTHR11371:SF31">
    <property type="entry name" value="EXTRACELLULAR NUCLEASE"/>
    <property type="match status" value="1"/>
</dbReference>
<accession>A0A517NBB1</accession>
<keyword evidence="1" id="KW-0472">Membrane</keyword>
<evidence type="ECO:0000256" key="1">
    <source>
        <dbReference type="SAM" id="Phobius"/>
    </source>
</evidence>
<organism evidence="2 3">
    <name type="scientific">Rubripirellula lacrimiformis</name>
    <dbReference type="NCBI Taxonomy" id="1930273"/>
    <lineage>
        <taxon>Bacteria</taxon>
        <taxon>Pseudomonadati</taxon>
        <taxon>Planctomycetota</taxon>
        <taxon>Planctomycetia</taxon>
        <taxon>Pirellulales</taxon>
        <taxon>Pirellulaceae</taxon>
        <taxon>Rubripirellula</taxon>
    </lineage>
</organism>
<dbReference type="Proteomes" id="UP000318538">
    <property type="component" value="Chromosome"/>
</dbReference>
<feature type="transmembrane region" description="Helical" evidence="1">
    <location>
        <begin position="21"/>
        <end position="49"/>
    </location>
</feature>